<comment type="catalytic activity">
    <reaction evidence="2 18 19">
        <text>(6R)-NADPHX = (6S)-NADPHX</text>
        <dbReference type="Rhea" id="RHEA:32227"/>
        <dbReference type="ChEBI" id="CHEBI:64076"/>
        <dbReference type="ChEBI" id="CHEBI:64077"/>
        <dbReference type="EC" id="5.1.99.6"/>
    </reaction>
</comment>
<comment type="similarity">
    <text evidence="3 19">In the N-terminal section; belongs to the NnrE/AIBP family.</text>
</comment>
<dbReference type="InterPro" id="IPR030677">
    <property type="entry name" value="Nnr"/>
</dbReference>
<dbReference type="PROSITE" id="PS51383">
    <property type="entry name" value="YJEF_C_3"/>
    <property type="match status" value="1"/>
</dbReference>
<comment type="function">
    <text evidence="14 19">Bifunctional enzyme that catalyzes the epimerization of the S- and R-forms of NAD(P)HX and the dehydration of the S-form of NAD(P)HX at the expense of ADP, which is converted to AMP. This allows the repair of both epimers of NAD(P)HX, a damaged form of NAD(P)H that is a result of enzymatic or heat-dependent hydration.</text>
</comment>
<name>A0A2G1QHV1_9HYPH</name>
<evidence type="ECO:0000256" key="10">
    <source>
        <dbReference type="ARBA" id="ARBA00023027"/>
    </source>
</evidence>
<keyword evidence="11 18" id="KW-0413">Isomerase</keyword>
<comment type="cofactor">
    <cofactor evidence="18 19">
        <name>K(+)</name>
        <dbReference type="ChEBI" id="CHEBI:29103"/>
    </cofactor>
    <text evidence="18 19">Binds 1 potassium ion per subunit.</text>
</comment>
<dbReference type="NCBIfam" id="TIGR00197">
    <property type="entry name" value="yjeF_nterm"/>
    <property type="match status" value="1"/>
</dbReference>
<evidence type="ECO:0000256" key="16">
    <source>
        <dbReference type="ARBA" id="ARBA00049209"/>
    </source>
</evidence>
<dbReference type="SUPFAM" id="SSF64153">
    <property type="entry name" value="YjeF N-terminal domain-like"/>
    <property type="match status" value="1"/>
</dbReference>
<comment type="function">
    <text evidence="18">Catalyzes the epimerization of the S- and R-forms of NAD(P)HX, a damaged form of NAD(P)H that is a result of enzymatic or heat-dependent hydration. This is a prerequisite for the S-specific NAD(P)H-hydrate dehydratase to allow the repair of both epimers of NAD(P)HX.</text>
</comment>
<keyword evidence="8 17" id="KW-0521">NADP</keyword>
<evidence type="ECO:0000313" key="23">
    <source>
        <dbReference type="Proteomes" id="UP000221168"/>
    </source>
</evidence>
<comment type="similarity">
    <text evidence="17">Belongs to the NnrD/CARKD family.</text>
</comment>
<dbReference type="PIRSF" id="PIRSF017184">
    <property type="entry name" value="Nnr"/>
    <property type="match status" value="1"/>
</dbReference>
<feature type="binding site" evidence="17">
    <location>
        <position position="444"/>
    </location>
    <ligand>
        <name>AMP</name>
        <dbReference type="ChEBI" id="CHEBI:456215"/>
    </ligand>
</feature>
<evidence type="ECO:0000256" key="2">
    <source>
        <dbReference type="ARBA" id="ARBA00000909"/>
    </source>
</evidence>
<feature type="binding site" evidence="18">
    <location>
        <position position="118"/>
    </location>
    <ligand>
        <name>K(+)</name>
        <dbReference type="ChEBI" id="CHEBI:29103"/>
    </ligand>
</feature>
<feature type="binding site" evidence="18">
    <location>
        <position position="151"/>
    </location>
    <ligand>
        <name>(6S)-NADPHX</name>
        <dbReference type="ChEBI" id="CHEBI:64076"/>
    </ligand>
</feature>
<feature type="binding site" evidence="17">
    <location>
        <position position="253"/>
    </location>
    <ligand>
        <name>(6S)-NADPHX</name>
        <dbReference type="ChEBI" id="CHEBI:64076"/>
    </ligand>
</feature>
<evidence type="ECO:0000256" key="14">
    <source>
        <dbReference type="ARBA" id="ARBA00025153"/>
    </source>
</evidence>
<feature type="binding site" evidence="18">
    <location>
        <position position="59"/>
    </location>
    <ligand>
        <name>K(+)</name>
        <dbReference type="ChEBI" id="CHEBI:29103"/>
    </ligand>
</feature>
<dbReference type="Pfam" id="PF01256">
    <property type="entry name" value="Carb_kinase"/>
    <property type="match status" value="1"/>
</dbReference>
<evidence type="ECO:0000256" key="15">
    <source>
        <dbReference type="ARBA" id="ARBA00048238"/>
    </source>
</evidence>
<feature type="binding site" evidence="17">
    <location>
        <begin position="415"/>
        <end position="419"/>
    </location>
    <ligand>
        <name>AMP</name>
        <dbReference type="ChEBI" id="CHEBI:456215"/>
    </ligand>
</feature>
<evidence type="ECO:0000256" key="7">
    <source>
        <dbReference type="ARBA" id="ARBA00022840"/>
    </source>
</evidence>
<keyword evidence="7 17" id="KW-0067">ATP-binding</keyword>
<feature type="binding site" evidence="18">
    <location>
        <position position="154"/>
    </location>
    <ligand>
        <name>K(+)</name>
        <dbReference type="ChEBI" id="CHEBI:29103"/>
    </ligand>
</feature>
<dbReference type="OrthoDB" id="9806925at2"/>
<proteinExistence type="inferred from homology"/>
<dbReference type="Pfam" id="PF03853">
    <property type="entry name" value="YjeF_N"/>
    <property type="match status" value="1"/>
</dbReference>
<evidence type="ECO:0000313" key="22">
    <source>
        <dbReference type="EMBL" id="PHP65034.1"/>
    </source>
</evidence>
<evidence type="ECO:0000259" key="20">
    <source>
        <dbReference type="PROSITE" id="PS51383"/>
    </source>
</evidence>
<keyword evidence="6 17" id="KW-0547">Nucleotide-binding</keyword>
<dbReference type="GO" id="GO:0052856">
    <property type="term" value="F:NAD(P)HX epimerase activity"/>
    <property type="evidence" value="ECO:0007669"/>
    <property type="project" value="UniProtKB-UniRule"/>
</dbReference>
<dbReference type="EMBL" id="PDVP01000019">
    <property type="protein sequence ID" value="PHP65034.1"/>
    <property type="molecule type" value="Genomic_DNA"/>
</dbReference>
<feature type="binding site" evidence="17">
    <location>
        <position position="445"/>
    </location>
    <ligand>
        <name>(6S)-NADPHX</name>
        <dbReference type="ChEBI" id="CHEBI:64076"/>
    </ligand>
</feature>
<dbReference type="GO" id="GO:0005524">
    <property type="term" value="F:ATP binding"/>
    <property type="evidence" value="ECO:0007669"/>
    <property type="project" value="UniProtKB-UniRule"/>
</dbReference>
<comment type="catalytic activity">
    <reaction evidence="15 17 19">
        <text>(6S)-NADHX + ADP = AMP + phosphate + NADH + H(+)</text>
        <dbReference type="Rhea" id="RHEA:32223"/>
        <dbReference type="ChEBI" id="CHEBI:15378"/>
        <dbReference type="ChEBI" id="CHEBI:43474"/>
        <dbReference type="ChEBI" id="CHEBI:57945"/>
        <dbReference type="ChEBI" id="CHEBI:64074"/>
        <dbReference type="ChEBI" id="CHEBI:456215"/>
        <dbReference type="ChEBI" id="CHEBI:456216"/>
        <dbReference type="EC" id="4.2.1.136"/>
    </reaction>
</comment>
<dbReference type="RefSeq" id="WP_099308371.1">
    <property type="nucleotide sequence ID" value="NZ_PDVP01000019.1"/>
</dbReference>
<dbReference type="GO" id="GO:0052855">
    <property type="term" value="F:ADP-dependent NAD(P)H-hydrate dehydratase activity"/>
    <property type="evidence" value="ECO:0007669"/>
    <property type="project" value="UniProtKB-UniRule"/>
</dbReference>
<evidence type="ECO:0000256" key="18">
    <source>
        <dbReference type="HAMAP-Rule" id="MF_01966"/>
    </source>
</evidence>
<dbReference type="Gene3D" id="3.40.50.10260">
    <property type="entry name" value="YjeF N-terminal domain"/>
    <property type="match status" value="1"/>
</dbReference>
<evidence type="ECO:0000256" key="3">
    <source>
        <dbReference type="ARBA" id="ARBA00006001"/>
    </source>
</evidence>
<comment type="similarity">
    <text evidence="4 19">In the C-terminal section; belongs to the NnrD/CARKD family.</text>
</comment>
<dbReference type="InterPro" id="IPR004443">
    <property type="entry name" value="YjeF_N_dom"/>
</dbReference>
<gene>
    <name evidence="17" type="primary">nnrD</name>
    <name evidence="18" type="synonym">nnrE</name>
    <name evidence="22" type="ORF">CSC94_21120</name>
</gene>
<comment type="catalytic activity">
    <reaction evidence="16 17 19">
        <text>(6S)-NADPHX + ADP = AMP + phosphate + NADPH + H(+)</text>
        <dbReference type="Rhea" id="RHEA:32235"/>
        <dbReference type="ChEBI" id="CHEBI:15378"/>
        <dbReference type="ChEBI" id="CHEBI:43474"/>
        <dbReference type="ChEBI" id="CHEBI:57783"/>
        <dbReference type="ChEBI" id="CHEBI:64076"/>
        <dbReference type="ChEBI" id="CHEBI:456215"/>
        <dbReference type="ChEBI" id="CHEBI:456216"/>
        <dbReference type="EC" id="4.2.1.136"/>
    </reaction>
</comment>
<evidence type="ECO:0000256" key="17">
    <source>
        <dbReference type="HAMAP-Rule" id="MF_01965"/>
    </source>
</evidence>
<keyword evidence="5 18" id="KW-0479">Metal-binding</keyword>
<dbReference type="PROSITE" id="PS01050">
    <property type="entry name" value="YJEF_C_2"/>
    <property type="match status" value="1"/>
</dbReference>
<sequence>MHEILSPAEMGRADAAAIAAGPLDGPGLMENAGRAVHRAILQRFPGVASVAVLCGPGNNGGDGYVIARLLAADGMTVRVHALADPRPGSDAARAASSWTGDVHPLERFDPDGADLVVDALFGAGLSKPLSGESARAAEACSSAKVPVVAVDLPSGLSGDTGQPLGPCFRAVLTVTFFRKKPGHVLMPGRTLCGDLVVADIGIADTILATIGPKTSENLPGLWAACLPRPDAGTHKYARGAAAVLSGGAASTGAARLAAMAAARSGAGAVTVLSPPSAVLVHAAHLTSVMVRSVADADAIGSFLGEGKTRAAVAGPGAGLGPSTRAAVLALLQAPAGTDGRGLNAIVLDADALTVFQDDPPALFSAIRDSGSAVVLTPHAGEFARLFPDLASDAAIAKTERARRASARAGAVVLLKGSDTVIAEPHGRTAVNTNATAVLATAGSGDVLAGIITGLLAQGMPAFEAACAGAWLHGEAGHAAGLRPIAEDLVSALGRLAFPGA</sequence>
<evidence type="ECO:0000256" key="8">
    <source>
        <dbReference type="ARBA" id="ARBA00022857"/>
    </source>
</evidence>
<evidence type="ECO:0000256" key="9">
    <source>
        <dbReference type="ARBA" id="ARBA00022958"/>
    </source>
</evidence>
<dbReference type="InterPro" id="IPR036652">
    <property type="entry name" value="YjeF_N_dom_sf"/>
</dbReference>
<feature type="binding site" evidence="17">
    <location>
        <position position="378"/>
    </location>
    <ligand>
        <name>(6S)-NADPHX</name>
        <dbReference type="ChEBI" id="CHEBI:64076"/>
    </ligand>
</feature>
<evidence type="ECO:0000256" key="12">
    <source>
        <dbReference type="ARBA" id="ARBA00023239"/>
    </source>
</evidence>
<feature type="binding site" evidence="17">
    <location>
        <position position="316"/>
    </location>
    <ligand>
        <name>(6S)-NADPHX</name>
        <dbReference type="ChEBI" id="CHEBI:64076"/>
    </ligand>
</feature>
<keyword evidence="10 17" id="KW-0520">NAD</keyword>
<reference evidence="22 23" key="1">
    <citation type="submission" date="2017-10" db="EMBL/GenBank/DDBJ databases">
        <title>Sedimentibacterium mangrovi gen. nov., sp. nov., a novel member of family Phyllobacteriacea isolated from mangrove sediment.</title>
        <authorList>
            <person name="Liao H."/>
            <person name="Tian Y."/>
        </authorList>
    </citation>
    <scope>NUCLEOTIDE SEQUENCE [LARGE SCALE GENOMIC DNA]</scope>
    <source>
        <strain evidence="22 23">X9-2-2</strain>
    </source>
</reference>
<evidence type="ECO:0000256" key="11">
    <source>
        <dbReference type="ARBA" id="ARBA00023235"/>
    </source>
</evidence>
<dbReference type="PANTHER" id="PTHR12592">
    <property type="entry name" value="ATP-DEPENDENT (S)-NAD(P)H-HYDRATE DEHYDRATASE FAMILY MEMBER"/>
    <property type="match status" value="1"/>
</dbReference>
<dbReference type="EC" id="5.1.99.6" evidence="19"/>
<feature type="binding site" evidence="18">
    <location>
        <begin position="122"/>
        <end position="128"/>
    </location>
    <ligand>
        <name>(6S)-NADPHX</name>
        <dbReference type="ChEBI" id="CHEBI:64076"/>
    </ligand>
</feature>
<keyword evidence="9 18" id="KW-0630">Potassium</keyword>
<keyword evidence="12 17" id="KW-0456">Lyase</keyword>
<comment type="caution">
    <text evidence="18">Lacks conserved residue(s) required for the propagation of feature annotation.</text>
</comment>
<dbReference type="SUPFAM" id="SSF53613">
    <property type="entry name" value="Ribokinase-like"/>
    <property type="match status" value="1"/>
</dbReference>
<evidence type="ECO:0000256" key="5">
    <source>
        <dbReference type="ARBA" id="ARBA00022723"/>
    </source>
</evidence>
<comment type="function">
    <text evidence="17">Catalyzes the dehydration of the S-form of NAD(P)HX at the expense of ADP, which is converted to AMP. Together with NAD(P)HX epimerase, which catalyzes the epimerization of the S- and R-forms, the enzyme allows the repair of both epimers of NAD(P)HX, a damaged form of NAD(P)H that is a result of enzymatic or heat-dependent hydration.</text>
</comment>
<dbReference type="PROSITE" id="PS51385">
    <property type="entry name" value="YJEF_N"/>
    <property type="match status" value="1"/>
</dbReference>
<feature type="domain" description="YjeF C-terminal" evidence="20">
    <location>
        <begin position="218"/>
        <end position="499"/>
    </location>
</feature>
<evidence type="ECO:0000256" key="6">
    <source>
        <dbReference type="ARBA" id="ARBA00022741"/>
    </source>
</evidence>
<organism evidence="22 23">
    <name type="scientific">Zhengella mangrovi</name>
    <dbReference type="NCBI Taxonomy" id="1982044"/>
    <lineage>
        <taxon>Bacteria</taxon>
        <taxon>Pseudomonadati</taxon>
        <taxon>Pseudomonadota</taxon>
        <taxon>Alphaproteobacteria</taxon>
        <taxon>Hyphomicrobiales</taxon>
        <taxon>Notoacmeibacteraceae</taxon>
        <taxon>Zhengella</taxon>
    </lineage>
</organism>
<dbReference type="PANTHER" id="PTHR12592:SF0">
    <property type="entry name" value="ATP-DEPENDENT (S)-NAD(P)H-HYDRATE DEHYDRATASE"/>
    <property type="match status" value="1"/>
</dbReference>
<dbReference type="GO" id="GO:0046496">
    <property type="term" value="P:nicotinamide nucleotide metabolic process"/>
    <property type="evidence" value="ECO:0007669"/>
    <property type="project" value="UniProtKB-UniRule"/>
</dbReference>
<protein>
    <recommendedName>
        <fullName evidence="19">Bifunctional NAD(P)H-hydrate repair enzyme</fullName>
    </recommendedName>
    <alternativeName>
        <fullName evidence="19">Nicotinamide nucleotide repair protein</fullName>
    </alternativeName>
    <domain>
        <recommendedName>
            <fullName evidence="19">ADP-dependent (S)-NAD(P)H-hydrate dehydratase</fullName>
            <ecNumber evidence="19">4.2.1.136</ecNumber>
        </recommendedName>
        <alternativeName>
            <fullName evidence="19">ADP-dependent NAD(P)HX dehydratase</fullName>
        </alternativeName>
    </domain>
    <domain>
        <recommendedName>
            <fullName evidence="19">NAD(P)H-hydrate epimerase</fullName>
            <ecNumber evidence="19">5.1.99.6</ecNumber>
        </recommendedName>
    </domain>
</protein>
<evidence type="ECO:0000259" key="21">
    <source>
        <dbReference type="PROSITE" id="PS51385"/>
    </source>
</evidence>
<comment type="catalytic activity">
    <reaction evidence="1 18 19">
        <text>(6R)-NADHX = (6S)-NADHX</text>
        <dbReference type="Rhea" id="RHEA:32215"/>
        <dbReference type="ChEBI" id="CHEBI:64074"/>
        <dbReference type="ChEBI" id="CHEBI:64075"/>
        <dbReference type="EC" id="5.1.99.6"/>
    </reaction>
</comment>
<dbReference type="GO" id="GO:0110051">
    <property type="term" value="P:metabolite repair"/>
    <property type="evidence" value="ECO:0007669"/>
    <property type="project" value="TreeGrafter"/>
</dbReference>
<dbReference type="Gene3D" id="3.40.1190.20">
    <property type="match status" value="1"/>
</dbReference>
<dbReference type="CDD" id="cd01171">
    <property type="entry name" value="YXKO-related"/>
    <property type="match status" value="1"/>
</dbReference>
<dbReference type="InterPro" id="IPR017953">
    <property type="entry name" value="Carbohydrate_kinase_pred_CS"/>
</dbReference>
<dbReference type="HAMAP" id="MF_01965">
    <property type="entry name" value="NADHX_dehydratase"/>
    <property type="match status" value="1"/>
</dbReference>
<comment type="cofactor">
    <cofactor evidence="17">
        <name>Mg(2+)</name>
        <dbReference type="ChEBI" id="CHEBI:18420"/>
    </cofactor>
</comment>
<accession>A0A2G1QHV1</accession>
<dbReference type="GO" id="GO:0046872">
    <property type="term" value="F:metal ion binding"/>
    <property type="evidence" value="ECO:0007669"/>
    <property type="project" value="UniProtKB-UniRule"/>
</dbReference>
<evidence type="ECO:0000256" key="1">
    <source>
        <dbReference type="ARBA" id="ARBA00000013"/>
    </source>
</evidence>
<evidence type="ECO:0000256" key="4">
    <source>
        <dbReference type="ARBA" id="ARBA00009524"/>
    </source>
</evidence>
<dbReference type="Proteomes" id="UP000221168">
    <property type="component" value="Unassembled WGS sequence"/>
</dbReference>
<dbReference type="AlphaFoldDB" id="A0A2G1QHV1"/>
<comment type="similarity">
    <text evidence="18">Belongs to the NnrE/AIBP family.</text>
</comment>
<keyword evidence="13" id="KW-0511">Multifunctional enzyme</keyword>
<dbReference type="InterPro" id="IPR000631">
    <property type="entry name" value="CARKD"/>
</dbReference>
<dbReference type="NCBIfam" id="TIGR00196">
    <property type="entry name" value="yjeF_cterm"/>
    <property type="match status" value="1"/>
</dbReference>
<feature type="binding site" evidence="18">
    <location>
        <begin position="58"/>
        <end position="62"/>
    </location>
    <ligand>
        <name>(6S)-NADPHX</name>
        <dbReference type="ChEBI" id="CHEBI:64076"/>
    </ligand>
</feature>
<evidence type="ECO:0000256" key="13">
    <source>
        <dbReference type="ARBA" id="ARBA00023268"/>
    </source>
</evidence>
<dbReference type="InterPro" id="IPR029056">
    <property type="entry name" value="Ribokinase-like"/>
</dbReference>
<keyword evidence="23" id="KW-1185">Reference proteome</keyword>
<dbReference type="EC" id="4.2.1.136" evidence="19"/>
<evidence type="ECO:0000256" key="19">
    <source>
        <dbReference type="PIRNR" id="PIRNR017184"/>
    </source>
</evidence>
<feature type="domain" description="YjeF N-terminal" evidence="21">
    <location>
        <begin position="10"/>
        <end position="208"/>
    </location>
</feature>
<comment type="caution">
    <text evidence="22">The sequence shown here is derived from an EMBL/GenBank/DDBJ whole genome shotgun (WGS) entry which is preliminary data.</text>
</comment>
<dbReference type="HAMAP" id="MF_01966">
    <property type="entry name" value="NADHX_epimerase"/>
    <property type="match status" value="1"/>
</dbReference>
<comment type="subunit">
    <text evidence="17">Homotetramer.</text>
</comment>